<dbReference type="AlphaFoldDB" id="A0AAV3UUZ8"/>
<evidence type="ECO:0000313" key="1">
    <source>
        <dbReference type="EMBL" id="GAC08845.1"/>
    </source>
</evidence>
<evidence type="ECO:0000313" key="2">
    <source>
        <dbReference type="Proteomes" id="UP000006320"/>
    </source>
</evidence>
<organism evidence="1 2">
    <name type="scientific">Paraglaciecola chathamensis S18K6</name>
    <dbReference type="NCBI Taxonomy" id="1127672"/>
    <lineage>
        <taxon>Bacteria</taxon>
        <taxon>Pseudomonadati</taxon>
        <taxon>Pseudomonadota</taxon>
        <taxon>Gammaproteobacteria</taxon>
        <taxon>Alteromonadales</taxon>
        <taxon>Alteromonadaceae</taxon>
        <taxon>Paraglaciecola</taxon>
    </lineage>
</organism>
<comment type="caution">
    <text evidence="1">The sequence shown here is derived from an EMBL/GenBank/DDBJ whole genome shotgun (WGS) entry which is preliminary data.</text>
</comment>
<reference evidence="1 2" key="1">
    <citation type="journal article" date="2017" name="Antonie Van Leeuwenhoek">
        <title>Rhizobium rhizosphaerae sp. nov., a novel species isolated from rice rhizosphere.</title>
        <authorList>
            <person name="Zhao J.J."/>
            <person name="Zhang J."/>
            <person name="Zhang R.J."/>
            <person name="Zhang C.W."/>
            <person name="Yin H.Q."/>
            <person name="Zhang X.X."/>
        </authorList>
    </citation>
    <scope>NUCLEOTIDE SEQUENCE [LARGE SCALE GENOMIC DNA]</scope>
    <source>
        <strain evidence="1 2">S18K6</strain>
    </source>
</reference>
<sequence>MHNWLFDAGGIISARIVYQYWFGMEVNPPSYKHNVLKSD</sequence>
<accession>A0AAV3UUZ8</accession>
<proteinExistence type="predicted"/>
<name>A0AAV3UUZ8_9ALTE</name>
<dbReference type="EMBL" id="BAEM01000011">
    <property type="protein sequence ID" value="GAC08845.1"/>
    <property type="molecule type" value="Genomic_DNA"/>
</dbReference>
<gene>
    <name evidence="1" type="ORF">GCHA_0882</name>
</gene>
<dbReference type="Proteomes" id="UP000006320">
    <property type="component" value="Unassembled WGS sequence"/>
</dbReference>
<protein>
    <submittedName>
        <fullName evidence="1">Uncharacterized protein</fullName>
    </submittedName>
</protein>